<organism evidence="2 3">
    <name type="scientific">Colletotrichum navitas</name>
    <dbReference type="NCBI Taxonomy" id="681940"/>
    <lineage>
        <taxon>Eukaryota</taxon>
        <taxon>Fungi</taxon>
        <taxon>Dikarya</taxon>
        <taxon>Ascomycota</taxon>
        <taxon>Pezizomycotina</taxon>
        <taxon>Sordariomycetes</taxon>
        <taxon>Hypocreomycetidae</taxon>
        <taxon>Glomerellales</taxon>
        <taxon>Glomerellaceae</taxon>
        <taxon>Colletotrichum</taxon>
        <taxon>Colletotrichum graminicola species complex</taxon>
    </lineage>
</organism>
<protein>
    <submittedName>
        <fullName evidence="2">Uncharacterized protein</fullName>
    </submittedName>
</protein>
<feature type="region of interest" description="Disordered" evidence="1">
    <location>
        <begin position="211"/>
        <end position="237"/>
    </location>
</feature>
<dbReference type="EMBL" id="JAHLJV010000030">
    <property type="protein sequence ID" value="KAK1590585.1"/>
    <property type="molecule type" value="Genomic_DNA"/>
</dbReference>
<dbReference type="Proteomes" id="UP001230504">
    <property type="component" value="Unassembled WGS sequence"/>
</dbReference>
<name>A0AAD8PYZ0_9PEZI</name>
<dbReference type="AlphaFoldDB" id="A0AAD8PYZ0"/>
<comment type="caution">
    <text evidence="2">The sequence shown here is derived from an EMBL/GenBank/DDBJ whole genome shotgun (WGS) entry which is preliminary data.</text>
</comment>
<proteinExistence type="predicted"/>
<evidence type="ECO:0000313" key="2">
    <source>
        <dbReference type="EMBL" id="KAK1590585.1"/>
    </source>
</evidence>
<sequence length="237" mass="25784">MKWSVFDTLSQCPPATGKFHVRPFLPILNHSFASNWRLSAPFFLPSPQPFTLLLSAVLARVIITHPPPSPVHIVETGEGHSPSLNISRLSAVDLPLQRLFAAIRDLHTFLPVVAVANPHPHLLGFSTSAQRTSCRLPHVPGRKLKHLTPAAIVALPAVCDRHHLRYRCEQPFCSSLHPASPATPADAGHCCSILLFIDVRCHWMTARACSAPPGSTTRGGTTGHLKRSNSSPDREAA</sequence>
<accession>A0AAD8PYZ0</accession>
<dbReference type="GeneID" id="85435802"/>
<evidence type="ECO:0000313" key="3">
    <source>
        <dbReference type="Proteomes" id="UP001230504"/>
    </source>
</evidence>
<keyword evidence="3" id="KW-1185">Reference proteome</keyword>
<dbReference type="RefSeq" id="XP_060414067.1">
    <property type="nucleotide sequence ID" value="XM_060551562.1"/>
</dbReference>
<gene>
    <name evidence="2" type="ORF">LY79DRAFT_214330</name>
</gene>
<evidence type="ECO:0000256" key="1">
    <source>
        <dbReference type="SAM" id="MobiDB-lite"/>
    </source>
</evidence>
<reference evidence="2" key="1">
    <citation type="submission" date="2021-06" db="EMBL/GenBank/DDBJ databases">
        <title>Comparative genomics, transcriptomics and evolutionary studies reveal genomic signatures of adaptation to plant cell wall in hemibiotrophic fungi.</title>
        <authorList>
            <consortium name="DOE Joint Genome Institute"/>
            <person name="Baroncelli R."/>
            <person name="Diaz J.F."/>
            <person name="Benocci T."/>
            <person name="Peng M."/>
            <person name="Battaglia E."/>
            <person name="Haridas S."/>
            <person name="Andreopoulos W."/>
            <person name="Labutti K."/>
            <person name="Pangilinan J."/>
            <person name="Floch G.L."/>
            <person name="Makela M.R."/>
            <person name="Henrissat B."/>
            <person name="Grigoriev I.V."/>
            <person name="Crouch J.A."/>
            <person name="De Vries R.P."/>
            <person name="Sukno S.A."/>
            <person name="Thon M.R."/>
        </authorList>
    </citation>
    <scope>NUCLEOTIDE SEQUENCE</scope>
    <source>
        <strain evidence="2">CBS 125086</strain>
    </source>
</reference>